<evidence type="ECO:0000313" key="1">
    <source>
        <dbReference type="EMBL" id="KAK8773642.1"/>
    </source>
</evidence>
<dbReference type="Proteomes" id="UP001321473">
    <property type="component" value="Unassembled WGS sequence"/>
</dbReference>
<gene>
    <name evidence="1" type="ORF">V5799_011824</name>
</gene>
<evidence type="ECO:0000313" key="2">
    <source>
        <dbReference type="Proteomes" id="UP001321473"/>
    </source>
</evidence>
<dbReference type="AlphaFoldDB" id="A0AAQ4EG44"/>
<accession>A0AAQ4EG44</accession>
<proteinExistence type="predicted"/>
<reference evidence="1 2" key="1">
    <citation type="journal article" date="2023" name="Arcadia Sci">
        <title>De novo assembly of a long-read Amblyomma americanum tick genome.</title>
        <authorList>
            <person name="Chou S."/>
            <person name="Poskanzer K.E."/>
            <person name="Rollins M."/>
            <person name="Thuy-Boun P.S."/>
        </authorList>
    </citation>
    <scope>NUCLEOTIDE SEQUENCE [LARGE SCALE GENOMIC DNA]</scope>
    <source>
        <strain evidence="1">F_SG_1</strain>
        <tissue evidence="1">Salivary glands</tissue>
    </source>
</reference>
<sequence length="98" mass="11406">MCRREPCSFASTALTHRDRSWSKTGKDLRKMADAFETCRGPTAQRQRLRTRWAVVRASDWLVASVARFVRPDSVRRGIHFARHTLNRVFTAVIDYLAR</sequence>
<keyword evidence="2" id="KW-1185">Reference proteome</keyword>
<name>A0AAQ4EG44_AMBAM</name>
<comment type="caution">
    <text evidence="1">The sequence shown here is derived from an EMBL/GenBank/DDBJ whole genome shotgun (WGS) entry which is preliminary data.</text>
</comment>
<protein>
    <submittedName>
        <fullName evidence="1">Uncharacterized protein</fullName>
    </submittedName>
</protein>
<dbReference type="EMBL" id="JARKHS020016533">
    <property type="protein sequence ID" value="KAK8773642.1"/>
    <property type="molecule type" value="Genomic_DNA"/>
</dbReference>
<organism evidence="1 2">
    <name type="scientific">Amblyomma americanum</name>
    <name type="common">Lone star tick</name>
    <dbReference type="NCBI Taxonomy" id="6943"/>
    <lineage>
        <taxon>Eukaryota</taxon>
        <taxon>Metazoa</taxon>
        <taxon>Ecdysozoa</taxon>
        <taxon>Arthropoda</taxon>
        <taxon>Chelicerata</taxon>
        <taxon>Arachnida</taxon>
        <taxon>Acari</taxon>
        <taxon>Parasitiformes</taxon>
        <taxon>Ixodida</taxon>
        <taxon>Ixodoidea</taxon>
        <taxon>Ixodidae</taxon>
        <taxon>Amblyomminae</taxon>
        <taxon>Amblyomma</taxon>
    </lineage>
</organism>